<comment type="subunit">
    <text evidence="4">Forms a heterodimer with PSMG1.</text>
</comment>
<dbReference type="Pfam" id="PF09754">
    <property type="entry name" value="PAC2"/>
    <property type="match status" value="1"/>
</dbReference>
<organism evidence="5">
    <name type="scientific">Anopheles sinensis</name>
    <name type="common">Mosquito</name>
    <dbReference type="NCBI Taxonomy" id="74873"/>
    <lineage>
        <taxon>Eukaryota</taxon>
        <taxon>Metazoa</taxon>
        <taxon>Ecdysozoa</taxon>
        <taxon>Arthropoda</taxon>
        <taxon>Hexapoda</taxon>
        <taxon>Insecta</taxon>
        <taxon>Pterygota</taxon>
        <taxon>Neoptera</taxon>
        <taxon>Endopterygota</taxon>
        <taxon>Diptera</taxon>
        <taxon>Nematocera</taxon>
        <taxon>Culicoidea</taxon>
        <taxon>Culicidae</taxon>
        <taxon>Anophelinae</taxon>
        <taxon>Anopheles</taxon>
    </lineage>
</organism>
<dbReference type="OMA" id="HSTPFRY"/>
<dbReference type="GO" id="GO:0005829">
    <property type="term" value="C:cytosol"/>
    <property type="evidence" value="ECO:0007669"/>
    <property type="project" value="TreeGrafter"/>
</dbReference>
<evidence type="ECO:0000313" key="5">
    <source>
        <dbReference type="EMBL" id="KFB36167.1"/>
    </source>
</evidence>
<dbReference type="InterPro" id="IPR019151">
    <property type="entry name" value="Proteasome_assmbl_chaperone_2"/>
</dbReference>
<dbReference type="InterPro" id="IPR016562">
    <property type="entry name" value="Proteasome_assmbl_chp_2_euk"/>
</dbReference>
<gene>
    <name evidence="5" type="ORF">ZHAS_00003235</name>
</gene>
<protein>
    <recommendedName>
        <fullName evidence="1 4">Proteasome assembly chaperone 2</fullName>
    </recommendedName>
</protein>
<dbReference type="PANTHER" id="PTHR12970">
    <property type="entry name" value="PROTEASOME ASSEMBLY CHAPERONE 2"/>
    <property type="match status" value="1"/>
</dbReference>
<dbReference type="VEuPathDB" id="VectorBase:ASIC003235"/>
<name>A0A084VDX3_ANOSI</name>
<dbReference type="Gene3D" id="3.40.50.10900">
    <property type="entry name" value="PAC-like subunit"/>
    <property type="match status" value="1"/>
</dbReference>
<dbReference type="PIRSF" id="PIRSF010044">
    <property type="entry name" value="UCP010044"/>
    <property type="match status" value="1"/>
</dbReference>
<dbReference type="GO" id="GO:0005634">
    <property type="term" value="C:nucleus"/>
    <property type="evidence" value="ECO:0007669"/>
    <property type="project" value="TreeGrafter"/>
</dbReference>
<dbReference type="PANTHER" id="PTHR12970:SF1">
    <property type="entry name" value="PROTEASOME ASSEMBLY CHAPERONE 2"/>
    <property type="match status" value="1"/>
</dbReference>
<comment type="function">
    <text evidence="4">Chaperone protein which promotes assembly of the 20S proteasome as part of a heterodimer with PSMG1.</text>
</comment>
<sequence length="245" mass="27086">MFSFKREFDFTGYSFIVPSVSVGNVPQLAVDVVIETLQLEPAGQVWHPALIPIVGPAAFEHEPSTSITTSAELYASEERKLLVLQIRAPLVGALQKQFFELLADFVRDRKLARVFILSSSFAHEKFDIRTVPFRYVANEPYNQSAEAAARLGEGQRWIMHAGGVIHGGGYALKLQEALTARGVATLVFFMYVSEGDNTAEGLMLARMLHAVSGEQLLPVTADQVDVRVPKSWKHLFGSGHPRALY</sequence>
<dbReference type="VEuPathDB" id="VectorBase:ASIS005645"/>
<dbReference type="OrthoDB" id="10260712at2759"/>
<dbReference type="EnsemblMetazoa" id="ASIC003235-RA">
    <property type="protein sequence ID" value="ASIC003235-PA"/>
    <property type="gene ID" value="ASIC003235"/>
</dbReference>
<evidence type="ECO:0000256" key="3">
    <source>
        <dbReference type="ARBA" id="ARBA00025745"/>
    </source>
</evidence>
<dbReference type="EMBL" id="ATLV01011898">
    <property type="status" value="NOT_ANNOTATED_CDS"/>
    <property type="molecule type" value="Genomic_DNA"/>
</dbReference>
<keyword evidence="7" id="KW-1185">Reference proteome</keyword>
<evidence type="ECO:0000256" key="1">
    <source>
        <dbReference type="ARBA" id="ARBA00019186"/>
    </source>
</evidence>
<dbReference type="EMBL" id="KE524732">
    <property type="protein sequence ID" value="KFB36167.1"/>
    <property type="molecule type" value="Genomic_DNA"/>
</dbReference>
<dbReference type="GO" id="GO:0043248">
    <property type="term" value="P:proteasome assembly"/>
    <property type="evidence" value="ECO:0007669"/>
    <property type="project" value="TreeGrafter"/>
</dbReference>
<proteinExistence type="inferred from homology"/>
<comment type="similarity">
    <text evidence="3 4">Belongs to the PSMG2 family.</text>
</comment>
<dbReference type="Proteomes" id="UP000030765">
    <property type="component" value="Unassembled WGS sequence"/>
</dbReference>
<accession>A0A084VDX3</accession>
<reference evidence="5 7" key="1">
    <citation type="journal article" date="2014" name="BMC Genomics">
        <title>Genome sequence of Anopheles sinensis provides insight into genetics basis of mosquito competence for malaria parasites.</title>
        <authorList>
            <person name="Zhou D."/>
            <person name="Zhang D."/>
            <person name="Ding G."/>
            <person name="Shi L."/>
            <person name="Hou Q."/>
            <person name="Ye Y."/>
            <person name="Xu Y."/>
            <person name="Zhou H."/>
            <person name="Xiong C."/>
            <person name="Li S."/>
            <person name="Yu J."/>
            <person name="Hong S."/>
            <person name="Yu X."/>
            <person name="Zou P."/>
            <person name="Chen C."/>
            <person name="Chang X."/>
            <person name="Wang W."/>
            <person name="Lv Y."/>
            <person name="Sun Y."/>
            <person name="Ma L."/>
            <person name="Shen B."/>
            <person name="Zhu C."/>
        </authorList>
    </citation>
    <scope>NUCLEOTIDE SEQUENCE [LARGE SCALE GENOMIC DNA]</scope>
</reference>
<evidence type="ECO:0000313" key="6">
    <source>
        <dbReference type="EnsemblMetazoa" id="ASIC003235-PA"/>
    </source>
</evidence>
<evidence type="ECO:0000256" key="2">
    <source>
        <dbReference type="ARBA" id="ARBA00023186"/>
    </source>
</evidence>
<keyword evidence="2 4" id="KW-0143">Chaperone</keyword>
<dbReference type="AlphaFoldDB" id="A0A084VDX3"/>
<dbReference type="InterPro" id="IPR038389">
    <property type="entry name" value="PSMG2_sf"/>
</dbReference>
<dbReference type="STRING" id="74873.A0A084VDX3"/>
<evidence type="ECO:0000313" key="7">
    <source>
        <dbReference type="Proteomes" id="UP000030765"/>
    </source>
</evidence>
<evidence type="ECO:0000256" key="4">
    <source>
        <dbReference type="PIRNR" id="PIRNR010044"/>
    </source>
</evidence>
<reference evidence="6" key="2">
    <citation type="submission" date="2020-05" db="UniProtKB">
        <authorList>
            <consortium name="EnsemblMetazoa"/>
        </authorList>
    </citation>
    <scope>IDENTIFICATION</scope>
</reference>